<dbReference type="OrthoDB" id="382839at2157"/>
<evidence type="ECO:0008006" key="4">
    <source>
        <dbReference type="Google" id="ProtNLM"/>
    </source>
</evidence>
<feature type="transmembrane region" description="Helical" evidence="1">
    <location>
        <begin position="105"/>
        <end position="128"/>
    </location>
</feature>
<keyword evidence="3" id="KW-1185">Reference proteome</keyword>
<dbReference type="GeneID" id="56080927"/>
<protein>
    <recommendedName>
        <fullName evidence="4">DUF3054 domain-containing protein</fullName>
    </recommendedName>
</protein>
<keyword evidence="1" id="KW-0812">Transmembrane</keyword>
<dbReference type="EMBL" id="CP058909">
    <property type="protein sequence ID" value="QLH80105.1"/>
    <property type="molecule type" value="Genomic_DNA"/>
</dbReference>
<dbReference type="RefSeq" id="WP_179919941.1">
    <property type="nucleotide sequence ID" value="NZ_CP058909.1"/>
</dbReference>
<sequence length="136" mass="14131">MPERRRSRLVLGLLAALVAALGAYDTVVLGGVTASGGWTPVALYSATALLFLVPYASPRARSFCQRVVRTRPVRAGLALVGMGSFALAVWLAADFARAPPGEFGAALAVGFWVLVLGGTGVSVLRSVYHGPGHDHS</sequence>
<evidence type="ECO:0000313" key="3">
    <source>
        <dbReference type="Proteomes" id="UP000509346"/>
    </source>
</evidence>
<dbReference type="AlphaFoldDB" id="A0A7D5P832"/>
<reference evidence="2 3" key="1">
    <citation type="submission" date="2020-07" db="EMBL/GenBank/DDBJ databases">
        <title>Halosimplex litoreum sp. nov. and Halosimplex rubrum sp. nov., isolated from different salt environments.</title>
        <authorList>
            <person name="Cui H."/>
        </authorList>
    </citation>
    <scope>NUCLEOTIDE SEQUENCE [LARGE SCALE GENOMIC DNA]</scope>
    <source>
        <strain evidence="2 3">R2</strain>
    </source>
</reference>
<gene>
    <name evidence="2" type="ORF">HZS54_00020</name>
</gene>
<proteinExistence type="predicted"/>
<dbReference type="Proteomes" id="UP000509346">
    <property type="component" value="Chromosome"/>
</dbReference>
<feature type="transmembrane region" description="Helical" evidence="1">
    <location>
        <begin position="38"/>
        <end position="55"/>
    </location>
</feature>
<evidence type="ECO:0000313" key="2">
    <source>
        <dbReference type="EMBL" id="QLH80105.1"/>
    </source>
</evidence>
<dbReference type="KEGG" id="hpel:HZS54_00020"/>
<accession>A0A7D5P832</accession>
<evidence type="ECO:0000256" key="1">
    <source>
        <dbReference type="SAM" id="Phobius"/>
    </source>
</evidence>
<keyword evidence="1" id="KW-0472">Membrane</keyword>
<organism evidence="2 3">
    <name type="scientific">Halosimplex pelagicum</name>
    <dbReference type="NCBI Taxonomy" id="869886"/>
    <lineage>
        <taxon>Archaea</taxon>
        <taxon>Methanobacteriati</taxon>
        <taxon>Methanobacteriota</taxon>
        <taxon>Stenosarchaea group</taxon>
        <taxon>Halobacteria</taxon>
        <taxon>Halobacteriales</taxon>
        <taxon>Haloarculaceae</taxon>
        <taxon>Halosimplex</taxon>
    </lineage>
</organism>
<keyword evidence="1" id="KW-1133">Transmembrane helix</keyword>
<feature type="transmembrane region" description="Helical" evidence="1">
    <location>
        <begin position="75"/>
        <end position="93"/>
    </location>
</feature>
<name>A0A7D5P832_9EURY</name>